<keyword evidence="1" id="KW-0812">Transmembrane</keyword>
<protein>
    <recommendedName>
        <fullName evidence="4">Rod shape-determining protein MreD</fullName>
    </recommendedName>
</protein>
<accession>A0A401UB22</accession>
<comment type="caution">
    <text evidence="2">The sequence shown here is derived from an EMBL/GenBank/DDBJ whole genome shotgun (WGS) entry which is preliminary data.</text>
</comment>
<feature type="transmembrane region" description="Helical" evidence="1">
    <location>
        <begin position="18"/>
        <end position="36"/>
    </location>
</feature>
<evidence type="ECO:0000313" key="2">
    <source>
        <dbReference type="EMBL" id="GCC52087.1"/>
    </source>
</evidence>
<dbReference type="EMBL" id="BHXQ01000004">
    <property type="protein sequence ID" value="GCC52087.1"/>
    <property type="molecule type" value="Genomic_DNA"/>
</dbReference>
<evidence type="ECO:0000313" key="3">
    <source>
        <dbReference type="Proteomes" id="UP000288227"/>
    </source>
</evidence>
<evidence type="ECO:0008006" key="4">
    <source>
        <dbReference type="Google" id="ProtNLM"/>
    </source>
</evidence>
<reference evidence="2 3" key="1">
    <citation type="submission" date="2018-11" db="EMBL/GenBank/DDBJ databases">
        <title>Chryseotalea sanarue gen. nov., sp., nov., a member of the family Cytophagaceae, isolated from a brackish lake in Hamamatsu Japan.</title>
        <authorList>
            <person name="Maejima Y."/>
            <person name="Iino T."/>
            <person name="Muraguchi Y."/>
            <person name="Fukuda K."/>
            <person name="Ohkuma M."/>
            <person name="Moriuchi R."/>
            <person name="Dohra H."/>
            <person name="Kimbara K."/>
            <person name="Shintani M."/>
        </authorList>
    </citation>
    <scope>NUCLEOTIDE SEQUENCE [LARGE SCALE GENOMIC DNA]</scope>
    <source>
        <strain evidence="2 3">Ys</strain>
    </source>
</reference>
<proteinExistence type="predicted"/>
<organism evidence="2 3">
    <name type="scientific">Chryseotalea sanaruensis</name>
    <dbReference type="NCBI Taxonomy" id="2482724"/>
    <lineage>
        <taxon>Bacteria</taxon>
        <taxon>Pseudomonadati</taxon>
        <taxon>Bacteroidota</taxon>
        <taxon>Cytophagia</taxon>
        <taxon>Cytophagales</taxon>
        <taxon>Chryseotaleaceae</taxon>
        <taxon>Chryseotalea</taxon>
    </lineage>
</organism>
<keyword evidence="1" id="KW-0472">Membrane</keyword>
<dbReference type="Proteomes" id="UP000288227">
    <property type="component" value="Unassembled WGS sequence"/>
</dbReference>
<dbReference type="AlphaFoldDB" id="A0A401UB22"/>
<keyword evidence="3" id="KW-1185">Reference proteome</keyword>
<keyword evidence="1" id="KW-1133">Transmembrane helix</keyword>
<gene>
    <name evidence="2" type="ORF">SanaruYs_23190</name>
</gene>
<feature type="transmembrane region" description="Helical" evidence="1">
    <location>
        <begin position="85"/>
        <end position="112"/>
    </location>
</feature>
<sequence>MAIAFAMGLGIDIFYDSVGLHAMSSVFMVYLRGYWLNRITPQGGYDRNSMPTLAVNGVQWFIVYALPLVFVHHLVLFFVEAGGAMYFWFTLFKVVMSTLFTLAALVIAQLLFSR</sequence>
<evidence type="ECO:0000256" key="1">
    <source>
        <dbReference type="SAM" id="Phobius"/>
    </source>
</evidence>
<name>A0A401UB22_9BACT</name>
<feature type="transmembrane region" description="Helical" evidence="1">
    <location>
        <begin position="57"/>
        <end position="79"/>
    </location>
</feature>